<keyword evidence="3" id="KW-1185">Reference proteome</keyword>
<sequence>MKKKCSLILKTCVFCAAVFVCSGMSTFLAAYEIPDSAYCRAQLVDTWLLQKVELLENQEALPVQNRTDDYFLVRKEKENGELQIIFAPLVKQPIVLEDAQEKREELIETWPKDAPGAWILFRDEKTGKPLRVRYYIVPDSRVFVEFTPDTEKSYAYFYIFGAAAAYRVPVPVNFEWFYTASLKDVKRLTEYTLPWNYTKVFERSYEDNMQMIGVLRELLPAVNEASFFTGQTADVDFIKWIADGLVKPLTGSTIEDETLKRSTALPLAEAQTADEYNAFDYIRNAAAAAISARTGILYYYNTSGADVKTEAFSLYRDNSGALKKTGFVADSGYPVELLKSLLYVLAVTEPGRFFLGAVRRSVPSTAAAGQSAEKQVFTGTAAFFPWFDASGTFQTAVFENGQEYTLDDYVQKNARCFVFLVRIKASKRFYPERPSVKEKAASNVFE</sequence>
<dbReference type="Proteomes" id="UP000016649">
    <property type="component" value="Unassembled WGS sequence"/>
</dbReference>
<evidence type="ECO:0000256" key="1">
    <source>
        <dbReference type="SAM" id="SignalP"/>
    </source>
</evidence>
<name>A0ABN0NWD3_TRELE</name>
<feature type="signal peptide" evidence="1">
    <location>
        <begin position="1"/>
        <end position="30"/>
    </location>
</feature>
<feature type="chain" id="PRO_5047002875" evidence="1">
    <location>
        <begin position="31"/>
        <end position="446"/>
    </location>
</feature>
<comment type="caution">
    <text evidence="2">The sequence shown here is derived from an EMBL/GenBank/DDBJ whole genome shotgun (WGS) entry which is preliminary data.</text>
</comment>
<gene>
    <name evidence="2" type="ORF">HMPREF9193_02100</name>
</gene>
<reference evidence="2 3" key="1">
    <citation type="submission" date="2013-08" db="EMBL/GenBank/DDBJ databases">
        <authorList>
            <person name="Weinstock G."/>
            <person name="Sodergren E."/>
            <person name="Wylie T."/>
            <person name="Fulton L."/>
            <person name="Fulton R."/>
            <person name="Fronick C."/>
            <person name="O'Laughlin M."/>
            <person name="Godfrey J."/>
            <person name="Miner T."/>
            <person name="Herter B."/>
            <person name="Appelbaum E."/>
            <person name="Cordes M."/>
            <person name="Lek S."/>
            <person name="Wollam A."/>
            <person name="Pepin K.H."/>
            <person name="Palsikar V.B."/>
            <person name="Mitreva M."/>
            <person name="Wilson R.K."/>
        </authorList>
    </citation>
    <scope>NUCLEOTIDE SEQUENCE [LARGE SCALE GENOMIC DNA]</scope>
    <source>
        <strain evidence="2 3">ATCC 700332</strain>
    </source>
</reference>
<keyword evidence="1" id="KW-0732">Signal</keyword>
<accession>A0ABN0NWD3</accession>
<evidence type="ECO:0000313" key="3">
    <source>
        <dbReference type="Proteomes" id="UP000016649"/>
    </source>
</evidence>
<organism evidence="2 3">
    <name type="scientific">Treponema lecithinolyticum ATCC 700332</name>
    <dbReference type="NCBI Taxonomy" id="1321815"/>
    <lineage>
        <taxon>Bacteria</taxon>
        <taxon>Pseudomonadati</taxon>
        <taxon>Spirochaetota</taxon>
        <taxon>Spirochaetia</taxon>
        <taxon>Spirochaetales</taxon>
        <taxon>Treponemataceae</taxon>
        <taxon>Treponema</taxon>
    </lineage>
</organism>
<protein>
    <submittedName>
        <fullName evidence="2">Uncharacterized protein</fullName>
    </submittedName>
</protein>
<dbReference type="RefSeq" id="WP_021686273.1">
    <property type="nucleotide sequence ID" value="NZ_KI260554.1"/>
</dbReference>
<dbReference type="EMBL" id="AWVH01000044">
    <property type="protein sequence ID" value="ERJ91647.1"/>
    <property type="molecule type" value="Genomic_DNA"/>
</dbReference>
<proteinExistence type="predicted"/>
<evidence type="ECO:0000313" key="2">
    <source>
        <dbReference type="EMBL" id="ERJ91647.1"/>
    </source>
</evidence>